<keyword evidence="3" id="KW-1185">Reference proteome</keyword>
<evidence type="ECO:0000313" key="3">
    <source>
        <dbReference type="Proteomes" id="UP001597541"/>
    </source>
</evidence>
<reference evidence="3" key="1">
    <citation type="journal article" date="2019" name="Int. J. Syst. Evol. Microbiol.">
        <title>The Global Catalogue of Microorganisms (GCM) 10K type strain sequencing project: providing services to taxonomists for standard genome sequencing and annotation.</title>
        <authorList>
            <consortium name="The Broad Institute Genomics Platform"/>
            <consortium name="The Broad Institute Genome Sequencing Center for Infectious Disease"/>
            <person name="Wu L."/>
            <person name="Ma J."/>
        </authorList>
    </citation>
    <scope>NUCLEOTIDE SEQUENCE [LARGE SCALE GENOMIC DNA]</scope>
    <source>
        <strain evidence="3">KCTC 3950</strain>
    </source>
</reference>
<accession>A0ABW5PDI0</accession>
<evidence type="ECO:0000313" key="2">
    <source>
        <dbReference type="EMBL" id="MFD2613179.1"/>
    </source>
</evidence>
<gene>
    <name evidence="2" type="ORF">ACFSUF_12165</name>
</gene>
<dbReference type="Proteomes" id="UP001597541">
    <property type="component" value="Unassembled WGS sequence"/>
</dbReference>
<feature type="domain" description="Treble clef zinc finger" evidence="1">
    <location>
        <begin position="456"/>
        <end position="495"/>
    </location>
</feature>
<dbReference type="Gene3D" id="3.40.960.10">
    <property type="entry name" value="VSR Endonuclease"/>
    <property type="match status" value="1"/>
</dbReference>
<dbReference type="InterPro" id="IPR025487">
    <property type="entry name" value="DUF4379"/>
</dbReference>
<proteinExistence type="predicted"/>
<sequence>MTKKQTIEDMHKLAGVRGGRCLSDKYINSKTKLTWECSNRHTWDAVPAKVKFSSWCRICAGGQKSTIDQMRELAQAKGGKCLSEHYLNTGTKLKWLCSESHVFERAPVAIKSGKWCSKCSILQRAIGARAGIEEMQQLAEARKGRCLSTDYTNAHTELEWECHNGHRWFTKPNSIKNGSWCTNCRLTTEDKCRIIIQELTGQAFIKNKKIIKPYELDGYNENLKLAFEYHGIQHYQFLEHFHKFYGQFLERQEVDRKKEAMCVAIGIRLIAIPYTASHSDDELIQFTREHLKLLDVPLVTNKVNLSSFYEGLEPLNKLRDLAKKHGGKCLATSYINNKTPVPWRCKFGHEWEAKPNDITSGQWCGKCAGNQPLTMADIHETARQRNGMCLSKEYINSQMHLLWQCEKGHTWKATASDVRSGRWCKICSTKKRAEGRKDTIEEMHELAHQRGGECLSEIYINSQTHLIWRCGRGHEWPAKPNNIKNGTWCPRCKNRRK</sequence>
<name>A0ABW5PDI0_9BACL</name>
<dbReference type="Pfam" id="PF14311">
    <property type="entry name" value="DUF4379"/>
    <property type="match status" value="1"/>
</dbReference>
<protein>
    <recommendedName>
        <fullName evidence="1">Treble clef zinc finger domain-containing protein</fullName>
    </recommendedName>
</protein>
<dbReference type="RefSeq" id="WP_377603183.1">
    <property type="nucleotide sequence ID" value="NZ_JBHUME010000008.1"/>
</dbReference>
<comment type="caution">
    <text evidence="2">The sequence shown here is derived from an EMBL/GenBank/DDBJ whole genome shotgun (WGS) entry which is preliminary data.</text>
</comment>
<organism evidence="2 3">
    <name type="scientific">Paenibacillus gansuensis</name>
    <dbReference type="NCBI Taxonomy" id="306542"/>
    <lineage>
        <taxon>Bacteria</taxon>
        <taxon>Bacillati</taxon>
        <taxon>Bacillota</taxon>
        <taxon>Bacilli</taxon>
        <taxon>Bacillales</taxon>
        <taxon>Paenibacillaceae</taxon>
        <taxon>Paenibacillus</taxon>
    </lineage>
</organism>
<evidence type="ECO:0000259" key="1">
    <source>
        <dbReference type="Pfam" id="PF14311"/>
    </source>
</evidence>
<dbReference type="EMBL" id="JBHUME010000008">
    <property type="protein sequence ID" value="MFD2613179.1"/>
    <property type="molecule type" value="Genomic_DNA"/>
</dbReference>